<keyword evidence="1" id="KW-0732">Signal</keyword>
<organism evidence="2 3">
    <name type="scientific">Comamonas odontotermitis</name>
    <dbReference type="NCBI Taxonomy" id="379895"/>
    <lineage>
        <taxon>Bacteria</taxon>
        <taxon>Pseudomonadati</taxon>
        <taxon>Pseudomonadota</taxon>
        <taxon>Betaproteobacteria</taxon>
        <taxon>Burkholderiales</taxon>
        <taxon>Comamonadaceae</taxon>
        <taxon>Comamonas</taxon>
    </lineage>
</organism>
<reference evidence="2 3" key="1">
    <citation type="submission" date="2020-08" db="EMBL/GenBank/DDBJ databases">
        <title>Functional genomics of gut bacteria from endangered species of beetles.</title>
        <authorList>
            <person name="Carlos-Shanley C."/>
        </authorList>
    </citation>
    <scope>NUCLEOTIDE SEQUENCE [LARGE SCALE GENOMIC DNA]</scope>
    <source>
        <strain evidence="2 3">S00124</strain>
    </source>
</reference>
<accession>A0ABR6RAE0</accession>
<gene>
    <name evidence="2" type="ORF">HNP33_000178</name>
</gene>
<evidence type="ECO:0008006" key="4">
    <source>
        <dbReference type="Google" id="ProtNLM"/>
    </source>
</evidence>
<name>A0ABR6RAE0_9BURK</name>
<dbReference type="RefSeq" id="WP_184704299.1">
    <property type="nucleotide sequence ID" value="NZ_JACHKZ010000001.1"/>
</dbReference>
<keyword evidence="3" id="KW-1185">Reference proteome</keyword>
<dbReference type="EMBL" id="JACHKZ010000001">
    <property type="protein sequence ID" value="MBB6576130.1"/>
    <property type="molecule type" value="Genomic_DNA"/>
</dbReference>
<dbReference type="PROSITE" id="PS51257">
    <property type="entry name" value="PROKAR_LIPOPROTEIN"/>
    <property type="match status" value="1"/>
</dbReference>
<sequence>MSFSAARSPSLVLLACSAAVALLTACAPLSPNTAQVGRTQVSLDSNPDMQWKYWGTDSEILNVLPEDLSKNKPLTAKLWQMRTTLGELVGVMSVRSNVDSLDNRNTVWTEDCPKQKGVLVERTQGLNVGRVDCLRIKRTANSMDWLAANDPAMAARLEAAGVFFARPVSYVSYQYTTSNGGYVEVQVLADHRLVRPQTRNSVDFLAAGRPLVDWSQELALSVRQSTGYLNGVMNVPPFPYDIDTKPYYETKTVDSDVLISKDTFKKDAPAPEAEAPVKP</sequence>
<dbReference type="Proteomes" id="UP000562492">
    <property type="component" value="Unassembled WGS sequence"/>
</dbReference>
<evidence type="ECO:0000313" key="2">
    <source>
        <dbReference type="EMBL" id="MBB6576130.1"/>
    </source>
</evidence>
<feature type="chain" id="PRO_5045596357" description="Lipoprotein" evidence="1">
    <location>
        <begin position="22"/>
        <end position="279"/>
    </location>
</feature>
<proteinExistence type="predicted"/>
<protein>
    <recommendedName>
        <fullName evidence="4">Lipoprotein</fullName>
    </recommendedName>
</protein>
<comment type="caution">
    <text evidence="2">The sequence shown here is derived from an EMBL/GenBank/DDBJ whole genome shotgun (WGS) entry which is preliminary data.</text>
</comment>
<evidence type="ECO:0000256" key="1">
    <source>
        <dbReference type="SAM" id="SignalP"/>
    </source>
</evidence>
<evidence type="ECO:0000313" key="3">
    <source>
        <dbReference type="Proteomes" id="UP000562492"/>
    </source>
</evidence>
<feature type="signal peptide" evidence="1">
    <location>
        <begin position="1"/>
        <end position="21"/>
    </location>
</feature>